<dbReference type="CDD" id="cd00158">
    <property type="entry name" value="RHOD"/>
    <property type="match status" value="1"/>
</dbReference>
<proteinExistence type="predicted"/>
<reference evidence="2" key="1">
    <citation type="journal article" date="2021" name="PeerJ">
        <title>Extensive microbial diversity within the chicken gut microbiome revealed by metagenomics and culture.</title>
        <authorList>
            <person name="Gilroy R."/>
            <person name="Ravi A."/>
            <person name="Getino M."/>
            <person name="Pursley I."/>
            <person name="Horton D.L."/>
            <person name="Alikhan N.F."/>
            <person name="Baker D."/>
            <person name="Gharbi K."/>
            <person name="Hall N."/>
            <person name="Watson M."/>
            <person name="Adriaenssens E.M."/>
            <person name="Foster-Nyarko E."/>
            <person name="Jarju S."/>
            <person name="Secka A."/>
            <person name="Antonio M."/>
            <person name="Oren A."/>
            <person name="Chaudhuri R.R."/>
            <person name="La Ragione R."/>
            <person name="Hildebrand F."/>
            <person name="Pallen M.J."/>
        </authorList>
    </citation>
    <scope>NUCLEOTIDE SEQUENCE</scope>
    <source>
        <strain evidence="2">CHK179-28034</strain>
    </source>
</reference>
<sequence>MNLFDFFRTEDINEGVRQFEQTSEAVLLDVRTAEEYKEGHIPKSINIPLHEIFEVAEIISNHNIPLYVYCQSGARSGQAVESLKKMGYTEVKNIGGINQYRGKVEK</sequence>
<dbReference type="SUPFAM" id="SSF52821">
    <property type="entry name" value="Rhodanese/Cell cycle control phosphatase"/>
    <property type="match status" value="1"/>
</dbReference>
<dbReference type="InterPro" id="IPR036873">
    <property type="entry name" value="Rhodanese-like_dom_sf"/>
</dbReference>
<feature type="domain" description="Rhodanese" evidence="1">
    <location>
        <begin position="21"/>
        <end position="105"/>
    </location>
</feature>
<dbReference type="PROSITE" id="PS50206">
    <property type="entry name" value="RHODANESE_3"/>
    <property type="match status" value="1"/>
</dbReference>
<dbReference type="EMBL" id="DXBR01000025">
    <property type="protein sequence ID" value="HIZ38731.1"/>
    <property type="molecule type" value="Genomic_DNA"/>
</dbReference>
<gene>
    <name evidence="2" type="ORF">H9968_02225</name>
</gene>
<dbReference type="PANTHER" id="PTHR43031">
    <property type="entry name" value="FAD-DEPENDENT OXIDOREDUCTASE"/>
    <property type="match status" value="1"/>
</dbReference>
<evidence type="ECO:0000313" key="3">
    <source>
        <dbReference type="Proteomes" id="UP000824049"/>
    </source>
</evidence>
<dbReference type="PANTHER" id="PTHR43031:SF1">
    <property type="entry name" value="PYRIDINE NUCLEOTIDE-DISULPHIDE OXIDOREDUCTASE"/>
    <property type="match status" value="1"/>
</dbReference>
<evidence type="ECO:0000313" key="2">
    <source>
        <dbReference type="EMBL" id="HIZ38731.1"/>
    </source>
</evidence>
<dbReference type="Pfam" id="PF00581">
    <property type="entry name" value="Rhodanese"/>
    <property type="match status" value="1"/>
</dbReference>
<accession>A0A9D2EJY9</accession>
<dbReference type="SMART" id="SM00450">
    <property type="entry name" value="RHOD"/>
    <property type="match status" value="1"/>
</dbReference>
<dbReference type="InterPro" id="IPR050229">
    <property type="entry name" value="GlpE_sulfurtransferase"/>
</dbReference>
<reference evidence="2" key="2">
    <citation type="submission" date="2021-04" db="EMBL/GenBank/DDBJ databases">
        <authorList>
            <person name="Gilroy R."/>
        </authorList>
    </citation>
    <scope>NUCLEOTIDE SEQUENCE</scope>
    <source>
        <strain evidence="2">CHK179-28034</strain>
    </source>
</reference>
<organism evidence="2 3">
    <name type="scientific">Candidatus Anaerobutyricum stercoris</name>
    <dbReference type="NCBI Taxonomy" id="2838457"/>
    <lineage>
        <taxon>Bacteria</taxon>
        <taxon>Bacillati</taxon>
        <taxon>Bacillota</taxon>
        <taxon>Clostridia</taxon>
        <taxon>Lachnospirales</taxon>
        <taxon>Lachnospiraceae</taxon>
        <taxon>Anaerobutyricum</taxon>
    </lineage>
</organism>
<dbReference type="Proteomes" id="UP000824049">
    <property type="component" value="Unassembled WGS sequence"/>
</dbReference>
<evidence type="ECO:0000259" key="1">
    <source>
        <dbReference type="PROSITE" id="PS50206"/>
    </source>
</evidence>
<comment type="caution">
    <text evidence="2">The sequence shown here is derived from an EMBL/GenBank/DDBJ whole genome shotgun (WGS) entry which is preliminary data.</text>
</comment>
<dbReference type="AlphaFoldDB" id="A0A9D2EJY9"/>
<name>A0A9D2EJY9_9FIRM</name>
<protein>
    <submittedName>
        <fullName evidence="2">Rhodanese-like domain-containing protein</fullName>
    </submittedName>
</protein>
<dbReference type="Gene3D" id="3.40.250.10">
    <property type="entry name" value="Rhodanese-like domain"/>
    <property type="match status" value="1"/>
</dbReference>
<dbReference type="InterPro" id="IPR001763">
    <property type="entry name" value="Rhodanese-like_dom"/>
</dbReference>